<feature type="domain" description="DUF3592" evidence="2">
    <location>
        <begin position="39"/>
        <end position="107"/>
    </location>
</feature>
<evidence type="ECO:0000313" key="3">
    <source>
        <dbReference type="EMBL" id="EKE77177.1"/>
    </source>
</evidence>
<dbReference type="PATRIC" id="fig|745411.4.peg.626"/>
<accession>K2JRS4</accession>
<dbReference type="Pfam" id="PF12158">
    <property type="entry name" value="DUF3592"/>
    <property type="match status" value="1"/>
</dbReference>
<dbReference type="eggNOG" id="ENOG5030NB4">
    <property type="taxonomic scope" value="Bacteria"/>
</dbReference>
<keyword evidence="1" id="KW-1133">Transmembrane helix</keyword>
<dbReference type="RefSeq" id="WP_008482866.1">
    <property type="nucleotide sequence ID" value="NZ_AMRI01000003.1"/>
</dbReference>
<proteinExistence type="predicted"/>
<keyword evidence="1" id="KW-0812">Transmembrane</keyword>
<evidence type="ECO:0000313" key="4">
    <source>
        <dbReference type="Proteomes" id="UP000006755"/>
    </source>
</evidence>
<organism evidence="3 4">
    <name type="scientific">Gallaecimonas xiamenensis 3-C-1</name>
    <dbReference type="NCBI Taxonomy" id="745411"/>
    <lineage>
        <taxon>Bacteria</taxon>
        <taxon>Pseudomonadati</taxon>
        <taxon>Pseudomonadota</taxon>
        <taxon>Gammaproteobacteria</taxon>
        <taxon>Enterobacterales</taxon>
        <taxon>Gallaecimonadaceae</taxon>
        <taxon>Gallaecimonas</taxon>
    </lineage>
</organism>
<evidence type="ECO:0000259" key="2">
    <source>
        <dbReference type="Pfam" id="PF12158"/>
    </source>
</evidence>
<gene>
    <name evidence="3" type="ORF">B3C1_03190</name>
</gene>
<name>K2JRS4_9GAMM</name>
<dbReference type="EMBL" id="AMRI01000003">
    <property type="protein sequence ID" value="EKE77177.1"/>
    <property type="molecule type" value="Genomic_DNA"/>
</dbReference>
<keyword evidence="1" id="KW-0472">Membrane</keyword>
<reference evidence="3 4" key="1">
    <citation type="journal article" date="2012" name="J. Bacteriol.">
        <title>Genome Sequence of Gallaecimonas xiamenensis Type Strain 3-C-1.</title>
        <authorList>
            <person name="Lai Q."/>
            <person name="Wang L."/>
            <person name="Wang W."/>
            <person name="Shao Z."/>
        </authorList>
    </citation>
    <scope>NUCLEOTIDE SEQUENCE [LARGE SCALE GENOMIC DNA]</scope>
    <source>
        <strain evidence="3 4">3-C-1</strain>
    </source>
</reference>
<comment type="caution">
    <text evidence="3">The sequence shown here is derived from an EMBL/GenBank/DDBJ whole genome shotgun (WGS) entry which is preliminary data.</text>
</comment>
<feature type="transmembrane region" description="Helical" evidence="1">
    <location>
        <begin position="110"/>
        <end position="138"/>
    </location>
</feature>
<sequence>MKTSTLLTYLFSLLCLALMGVGYGFYYNSARFIDRATETQGTVVELVRSRSAMPLNYHPVVVFTDAFNRTVEFQARQGSNPARFKRGDKVTLLYDLNEPQQAKLKDFSGFWGAAIGFSAAGLGFGLLAAGMALSAMLAQRRESRLKVHGLPILARFVRVEPNMSTLVEGRHPFQIVLKWQHPETDQVRTFRSDDLWFNPNPYIESAKLTVKLDRKNPSRYWVDTGFLPQKLLANSRPKSLR</sequence>
<dbReference type="OrthoDB" id="2242169at2"/>
<evidence type="ECO:0000256" key="1">
    <source>
        <dbReference type="SAM" id="Phobius"/>
    </source>
</evidence>
<dbReference type="Proteomes" id="UP000006755">
    <property type="component" value="Unassembled WGS sequence"/>
</dbReference>
<dbReference type="AlphaFoldDB" id="K2JRS4"/>
<protein>
    <recommendedName>
        <fullName evidence="2">DUF3592 domain-containing protein</fullName>
    </recommendedName>
</protein>
<dbReference type="STRING" id="745411.B3C1_03190"/>
<feature type="transmembrane region" description="Helical" evidence="1">
    <location>
        <begin position="7"/>
        <end position="26"/>
    </location>
</feature>
<keyword evidence="4" id="KW-1185">Reference proteome</keyword>
<dbReference type="InterPro" id="IPR021994">
    <property type="entry name" value="DUF3592"/>
</dbReference>